<protein>
    <submittedName>
        <fullName evidence="2">E3 ubiquitin-protein ligase rnf213-alpha</fullName>
    </submittedName>
</protein>
<comment type="caution">
    <text evidence="2">The sequence shown here is derived from an EMBL/GenBank/DDBJ whole genome shotgun (WGS) entry which is preliminary data.</text>
</comment>
<evidence type="ECO:0000313" key="3">
    <source>
        <dbReference type="Proteomes" id="UP000462212"/>
    </source>
</evidence>
<feature type="compositionally biased region" description="Pro residues" evidence="1">
    <location>
        <begin position="16"/>
        <end position="26"/>
    </location>
</feature>
<feature type="compositionally biased region" description="Polar residues" evidence="1">
    <location>
        <begin position="84"/>
        <end position="111"/>
    </location>
</feature>
<sequence>MAVVKARWPPGRSLSTPPPPFPPSNPFPKLEPHLTQPTDPQAAKIGKEYEARGGDYTNEPGSKDKPQKGPPVKKSPSEKKSETAKVSSSHNLQQPSNASLHPNINSDSDSNIALPLPKPACKRKITLVLRLKRPKATSTRQITRLCDVPSGERGSVPGTAYVPMERSPLRKVRNRSDSSTQQESGPGSGSEKAPSRGRPSGGAKKGKEVKEPKKGERSSARQAGKKAENVNANGEAHPEKASRGKKRKNETDDDDNASVSSKKSKKDN</sequence>
<keyword evidence="3" id="KW-1185">Reference proteome</keyword>
<dbReference type="EMBL" id="QGMJ01000340">
    <property type="protein sequence ID" value="TVY37598.1"/>
    <property type="molecule type" value="Genomic_DNA"/>
</dbReference>
<feature type="compositionally biased region" description="Basic residues" evidence="1">
    <location>
        <begin position="120"/>
        <end position="135"/>
    </location>
</feature>
<organism evidence="2 3">
    <name type="scientific">Lachnellula subtilissima</name>
    <dbReference type="NCBI Taxonomy" id="602034"/>
    <lineage>
        <taxon>Eukaryota</taxon>
        <taxon>Fungi</taxon>
        <taxon>Dikarya</taxon>
        <taxon>Ascomycota</taxon>
        <taxon>Pezizomycotina</taxon>
        <taxon>Leotiomycetes</taxon>
        <taxon>Helotiales</taxon>
        <taxon>Lachnaceae</taxon>
        <taxon>Lachnellula</taxon>
    </lineage>
</organism>
<gene>
    <name evidence="2" type="primary">rnf213a_1</name>
    <name evidence="2" type="ORF">LSUB1_G004165</name>
</gene>
<dbReference type="Proteomes" id="UP000462212">
    <property type="component" value="Unassembled WGS sequence"/>
</dbReference>
<feature type="region of interest" description="Disordered" evidence="1">
    <location>
        <begin position="1"/>
        <end position="268"/>
    </location>
</feature>
<dbReference type="AlphaFoldDB" id="A0A8H8U873"/>
<evidence type="ECO:0000313" key="2">
    <source>
        <dbReference type="EMBL" id="TVY37598.1"/>
    </source>
</evidence>
<name>A0A8H8U873_9HELO</name>
<reference evidence="2 3" key="1">
    <citation type="submission" date="2018-05" db="EMBL/GenBank/DDBJ databases">
        <title>Genome sequencing and assembly of the regulated plant pathogen Lachnellula willkommii and related sister species for the development of diagnostic species identification markers.</title>
        <authorList>
            <person name="Giroux E."/>
            <person name="Bilodeau G."/>
        </authorList>
    </citation>
    <scope>NUCLEOTIDE SEQUENCE [LARGE SCALE GENOMIC DNA]</scope>
    <source>
        <strain evidence="2 3">CBS 197.66</strain>
    </source>
</reference>
<dbReference type="OrthoDB" id="3360421at2759"/>
<evidence type="ECO:0000256" key="1">
    <source>
        <dbReference type="SAM" id="MobiDB-lite"/>
    </source>
</evidence>
<accession>A0A8H8U873</accession>
<proteinExistence type="predicted"/>
<feature type="compositionally biased region" description="Basic and acidic residues" evidence="1">
    <location>
        <begin position="205"/>
        <end position="219"/>
    </location>
</feature>